<sequence length="123" mass="14011">MDEDSFPSYIELVNFLYKHARSMQGKHHTVLHAEEWKRLILSAVEKPKTLLHERNVEQVRVVDKDQKPGLLSECKLKDLGCIFTGANDSNKQGLLLTALINVRKAVEILSRAGKCWIAEVRDS</sequence>
<evidence type="ECO:0000313" key="1">
    <source>
        <dbReference type="EMBL" id="GBN79033.1"/>
    </source>
</evidence>
<gene>
    <name evidence="1" type="ORF">AVEN_172880_1</name>
</gene>
<proteinExistence type="predicted"/>
<dbReference type="EMBL" id="BGPR01018389">
    <property type="protein sequence ID" value="GBN79033.1"/>
    <property type="molecule type" value="Genomic_DNA"/>
</dbReference>
<comment type="caution">
    <text evidence="1">The sequence shown here is derived from an EMBL/GenBank/DDBJ whole genome shotgun (WGS) entry which is preliminary data.</text>
</comment>
<reference evidence="1 2" key="1">
    <citation type="journal article" date="2019" name="Sci. Rep.">
        <title>Orb-weaving spider Araneus ventricosus genome elucidates the spidroin gene catalogue.</title>
        <authorList>
            <person name="Kono N."/>
            <person name="Nakamura H."/>
            <person name="Ohtoshi R."/>
            <person name="Moran D.A.P."/>
            <person name="Shinohara A."/>
            <person name="Yoshida Y."/>
            <person name="Fujiwara M."/>
            <person name="Mori M."/>
            <person name="Tomita M."/>
            <person name="Arakawa K."/>
        </authorList>
    </citation>
    <scope>NUCLEOTIDE SEQUENCE [LARGE SCALE GENOMIC DNA]</scope>
</reference>
<keyword evidence="2" id="KW-1185">Reference proteome</keyword>
<accession>A0A4Y2RTJ1</accession>
<dbReference type="Proteomes" id="UP000499080">
    <property type="component" value="Unassembled WGS sequence"/>
</dbReference>
<dbReference type="AlphaFoldDB" id="A0A4Y2RTJ1"/>
<organism evidence="1 2">
    <name type="scientific">Araneus ventricosus</name>
    <name type="common">Orbweaver spider</name>
    <name type="synonym">Epeira ventricosa</name>
    <dbReference type="NCBI Taxonomy" id="182803"/>
    <lineage>
        <taxon>Eukaryota</taxon>
        <taxon>Metazoa</taxon>
        <taxon>Ecdysozoa</taxon>
        <taxon>Arthropoda</taxon>
        <taxon>Chelicerata</taxon>
        <taxon>Arachnida</taxon>
        <taxon>Araneae</taxon>
        <taxon>Araneomorphae</taxon>
        <taxon>Entelegynae</taxon>
        <taxon>Araneoidea</taxon>
        <taxon>Araneidae</taxon>
        <taxon>Araneus</taxon>
    </lineage>
</organism>
<dbReference type="OrthoDB" id="5876180at2759"/>
<evidence type="ECO:0000313" key="2">
    <source>
        <dbReference type="Proteomes" id="UP000499080"/>
    </source>
</evidence>
<protein>
    <submittedName>
        <fullName evidence="1">Uncharacterized protein</fullName>
    </submittedName>
</protein>
<name>A0A4Y2RTJ1_ARAVE</name>